<reference evidence="1 2" key="1">
    <citation type="journal article" date="2022" name="DNA Res.">
        <title>Chromosomal-level genome assembly of the orchid tree Bauhinia variegata (Leguminosae; Cercidoideae) supports the allotetraploid origin hypothesis of Bauhinia.</title>
        <authorList>
            <person name="Zhong Y."/>
            <person name="Chen Y."/>
            <person name="Zheng D."/>
            <person name="Pang J."/>
            <person name="Liu Y."/>
            <person name="Luo S."/>
            <person name="Meng S."/>
            <person name="Qian L."/>
            <person name="Wei D."/>
            <person name="Dai S."/>
            <person name="Zhou R."/>
        </authorList>
    </citation>
    <scope>NUCLEOTIDE SEQUENCE [LARGE SCALE GENOMIC DNA]</scope>
    <source>
        <strain evidence="1">BV-YZ2020</strain>
    </source>
</reference>
<dbReference type="EMBL" id="CM039433">
    <property type="protein sequence ID" value="KAI4326769.1"/>
    <property type="molecule type" value="Genomic_DNA"/>
</dbReference>
<accession>A0ACB9MTF0</accession>
<organism evidence="1 2">
    <name type="scientific">Bauhinia variegata</name>
    <name type="common">Purple orchid tree</name>
    <name type="synonym">Phanera variegata</name>
    <dbReference type="NCBI Taxonomy" id="167791"/>
    <lineage>
        <taxon>Eukaryota</taxon>
        <taxon>Viridiplantae</taxon>
        <taxon>Streptophyta</taxon>
        <taxon>Embryophyta</taxon>
        <taxon>Tracheophyta</taxon>
        <taxon>Spermatophyta</taxon>
        <taxon>Magnoliopsida</taxon>
        <taxon>eudicotyledons</taxon>
        <taxon>Gunneridae</taxon>
        <taxon>Pentapetalae</taxon>
        <taxon>rosids</taxon>
        <taxon>fabids</taxon>
        <taxon>Fabales</taxon>
        <taxon>Fabaceae</taxon>
        <taxon>Cercidoideae</taxon>
        <taxon>Cercideae</taxon>
        <taxon>Bauhiniinae</taxon>
        <taxon>Bauhinia</taxon>
    </lineage>
</organism>
<evidence type="ECO:0000313" key="1">
    <source>
        <dbReference type="EMBL" id="KAI4326769.1"/>
    </source>
</evidence>
<comment type="caution">
    <text evidence="1">The sequence shown here is derived from an EMBL/GenBank/DDBJ whole genome shotgun (WGS) entry which is preliminary data.</text>
</comment>
<proteinExistence type="predicted"/>
<name>A0ACB9MTF0_BAUVA</name>
<gene>
    <name evidence="1" type="ORF">L6164_019306</name>
</gene>
<dbReference type="Proteomes" id="UP000828941">
    <property type="component" value="Chromosome 8"/>
</dbReference>
<keyword evidence="2" id="KW-1185">Reference proteome</keyword>
<protein>
    <submittedName>
        <fullName evidence="1">Uncharacterized protein</fullName>
    </submittedName>
</protein>
<sequence length="997" mass="110470">MAGMGSAASPSTPSIRSWRTAFLTLRDETLTTPTRTSVTQMLHNLIFSHSHTLISAVTELPSHEVLSDILFIMELAATTSGEENMVDTVTQTSRMIRDISRRVTLEINSSYLAHVLECFGKMLDVFLGKAATCNELTGIRTTARVIPAIECLQAVRCITSFHGRYLQSGDLLLVEFLLNIIVSSHSTCKDQSLTETGKKLSMDSSSWELQEVAYSMLGEAISRAGSSFPIHIWRSMIEVVRKTMDSLASKSPILEGNVMSRFYESVLHCLHLILTDSKCSVSDHVSVFVAVLRMFFTYGLTSRTPHTLLIDRGQKELNTRSPTASWEHANKSDHGPYRPPHLRKKDCSNFELHGAWHSQHISDSESSTANSISSDSDLSDSDGSIKDSTSLLTSRVRVAAIICIQDLCQADYKSFSLQWSLLLPTSDVLQPRMSDATLMTCLLFDPYLKARLASATALSTMLDGPSSIFMQVAEYKESSKCGSFTALSTSFGQILLQLHRGIIYLIQQEAHSRLLALLFKILRLIISSTPYSRMPPDLLPMVISSLRRRIEEGFQFKSDQTVLLAAAVGCLTSALSTSPSSAHVRKMLSEELSAGFVEAERKSGVLCILFEYSRNWSCPTLCLEALQALRAAFHNYPNIVIACWEQVSAAVYAFLTVVFPETPSRKPCEYVGSSSTFIEEKVLTAAIRVLDECLRVVSGFQGTEDISDDKFLDVPLASDCIRIKKVSSAPSYEPESDIVSTKTYESGIRQWFETTEKHMPRIMWHSSAMVRAASVTCFAGMTSAVFVSFTKEKQDFIISSLIDVAINDDVPSVRSAACRAIGVISCFPQVCQSAEILDRFTRAVEINTHDSLLSVRITASWALANICDAMRHCVNNLPLGCTGSSANPLMVIWLSECALHLTKDGDKYIPNGAAYKIEKIVREFPWSGVAEKKVDCFVNWRLCCRSREKGGLGLGNFAAEKISLTSELLWWFSFETNFPWDMVIRNSYGLDQNGCGC</sequence>
<evidence type="ECO:0000313" key="2">
    <source>
        <dbReference type="Proteomes" id="UP000828941"/>
    </source>
</evidence>